<gene>
    <name evidence="2" type="ORF">JE024_21135</name>
</gene>
<dbReference type="Proteomes" id="UP000664109">
    <property type="component" value="Unassembled WGS sequence"/>
</dbReference>
<dbReference type="Gene3D" id="3.20.20.140">
    <property type="entry name" value="Metal-dependent hydrolases"/>
    <property type="match status" value="1"/>
</dbReference>
<feature type="compositionally biased region" description="Low complexity" evidence="1">
    <location>
        <begin position="33"/>
        <end position="54"/>
    </location>
</feature>
<dbReference type="InterPro" id="IPR032466">
    <property type="entry name" value="Metal_Hydrolase"/>
</dbReference>
<reference evidence="2 3" key="1">
    <citation type="journal article" date="2016" name="Arch. Microbiol.">
        <title>Streptomyces zhihengii sp. nov., isolated from rhizospheric soil of Psammosilene tunicoides.</title>
        <authorList>
            <person name="Huang M.J."/>
            <person name="Fei J.J."/>
            <person name="Salam N."/>
            <person name="Kim C.J."/>
            <person name="Hozzein W.N."/>
            <person name="Xiao M."/>
            <person name="Huang H.Q."/>
            <person name="Li W.J."/>
        </authorList>
    </citation>
    <scope>NUCLEOTIDE SEQUENCE [LARGE SCALE GENOMIC DNA]</scope>
    <source>
        <strain evidence="2 3">YIM T102</strain>
    </source>
</reference>
<dbReference type="SUPFAM" id="SSF51556">
    <property type="entry name" value="Metallo-dependent hydrolases"/>
    <property type="match status" value="1"/>
</dbReference>
<name>A0ABS2UUJ2_9ACTN</name>
<dbReference type="PANTHER" id="PTHR10443:SF12">
    <property type="entry name" value="DIPEPTIDASE"/>
    <property type="match status" value="1"/>
</dbReference>
<evidence type="ECO:0000256" key="1">
    <source>
        <dbReference type="SAM" id="MobiDB-lite"/>
    </source>
</evidence>
<dbReference type="PROSITE" id="PS51365">
    <property type="entry name" value="RENAL_DIPEPTIDASE_2"/>
    <property type="match status" value="1"/>
</dbReference>
<dbReference type="PANTHER" id="PTHR10443">
    <property type="entry name" value="MICROSOMAL DIPEPTIDASE"/>
    <property type="match status" value="1"/>
</dbReference>
<dbReference type="RefSeq" id="WP_205375093.1">
    <property type="nucleotide sequence ID" value="NZ_JAFEJA010000001.1"/>
</dbReference>
<proteinExistence type="predicted"/>
<evidence type="ECO:0000313" key="3">
    <source>
        <dbReference type="Proteomes" id="UP000664109"/>
    </source>
</evidence>
<evidence type="ECO:0000313" key="2">
    <source>
        <dbReference type="EMBL" id="MBM9621200.1"/>
    </source>
</evidence>
<keyword evidence="3" id="KW-1185">Reference proteome</keyword>
<accession>A0ABS2UUJ2</accession>
<organism evidence="2 3">
    <name type="scientific">Streptomyces zhihengii</name>
    <dbReference type="NCBI Taxonomy" id="1818004"/>
    <lineage>
        <taxon>Bacteria</taxon>
        <taxon>Bacillati</taxon>
        <taxon>Actinomycetota</taxon>
        <taxon>Actinomycetes</taxon>
        <taxon>Kitasatosporales</taxon>
        <taxon>Streptomycetaceae</taxon>
        <taxon>Streptomyces</taxon>
    </lineage>
</organism>
<dbReference type="EMBL" id="JAFEJA010000001">
    <property type="protein sequence ID" value="MBM9621200.1"/>
    <property type="molecule type" value="Genomic_DNA"/>
</dbReference>
<feature type="region of interest" description="Disordered" evidence="1">
    <location>
        <begin position="26"/>
        <end position="54"/>
    </location>
</feature>
<comment type="caution">
    <text evidence="2">The sequence shown here is derived from an EMBL/GenBank/DDBJ whole genome shotgun (WGS) entry which is preliminary data.</text>
</comment>
<dbReference type="InterPro" id="IPR008257">
    <property type="entry name" value="Pept_M19"/>
</dbReference>
<protein>
    <submittedName>
        <fullName evidence="2">Membrane dipeptidase</fullName>
    </submittedName>
</protein>
<dbReference type="Pfam" id="PF01244">
    <property type="entry name" value="Peptidase_M19"/>
    <property type="match status" value="1"/>
</dbReference>
<sequence length="376" mass="38859">MAEPQDVTSFTTADLRALEAIETLGGADGAAGPGQPAATSDAGAPVPGAPVPGDVPDSLARAEALLRTHPVVDGHSGLAPVLRSMHFHDLEAGESLLETDVPRLRRGRVGAQFWSLHPPAGGEAGLAGVLELLDLVRTTTVATPEGLLLATAADDLVDARNRGRTAVLLGPVPGPVLGDSLAALRALHALGVRSVTLAGTRWAGERGLTPLGHEMIREMNRLGVVADLSGSSPETVRRVLAVSRVPAFVSHPPQPLPDDLLRALRAAGGVCTVPCTPGTPAQTADALEHVREVAGPETVALTGAYDTGLPHALGLADVSCFPRLIAHLLERGWPEADVTALTWSNVMRVLREAEFAARAAATREAPSRATLDTLGS</sequence>